<dbReference type="InterPro" id="IPR049453">
    <property type="entry name" value="Memb_transporter_dom"/>
</dbReference>
<feature type="transmembrane region" description="Helical" evidence="6">
    <location>
        <begin position="321"/>
        <end position="341"/>
    </location>
</feature>
<dbReference type="PANTHER" id="PTHR30509">
    <property type="entry name" value="P-HYDROXYBENZOIC ACID EFFLUX PUMP SUBUNIT-RELATED"/>
    <property type="match status" value="1"/>
</dbReference>
<keyword evidence="4 6" id="KW-1133">Transmembrane helix</keyword>
<name>A0A6J6UHC9_9ZZZZ</name>
<reference evidence="8" key="1">
    <citation type="submission" date="2020-05" db="EMBL/GenBank/DDBJ databases">
        <authorList>
            <person name="Chiriac C."/>
            <person name="Salcher M."/>
            <person name="Ghai R."/>
            <person name="Kavagutti S V."/>
        </authorList>
    </citation>
    <scope>NUCLEOTIDE SEQUENCE</scope>
</reference>
<dbReference type="GO" id="GO:0005886">
    <property type="term" value="C:plasma membrane"/>
    <property type="evidence" value="ECO:0007669"/>
    <property type="project" value="UniProtKB-SubCell"/>
</dbReference>
<dbReference type="PANTHER" id="PTHR30509:SF9">
    <property type="entry name" value="MULTIDRUG RESISTANCE PROTEIN MDTO"/>
    <property type="match status" value="1"/>
</dbReference>
<feature type="transmembrane region" description="Helical" evidence="6">
    <location>
        <begin position="47"/>
        <end position="67"/>
    </location>
</feature>
<feature type="domain" description="Integral membrane bound transporter" evidence="7">
    <location>
        <begin position="209"/>
        <end position="332"/>
    </location>
</feature>
<feature type="transmembrane region" description="Helical" evidence="6">
    <location>
        <begin position="74"/>
        <end position="91"/>
    </location>
</feature>
<accession>A0A6J6UHC9</accession>
<feature type="transmembrane region" description="Helical" evidence="6">
    <location>
        <begin position="143"/>
        <end position="167"/>
    </location>
</feature>
<evidence type="ECO:0000256" key="1">
    <source>
        <dbReference type="ARBA" id="ARBA00004651"/>
    </source>
</evidence>
<evidence type="ECO:0000259" key="7">
    <source>
        <dbReference type="Pfam" id="PF13515"/>
    </source>
</evidence>
<dbReference type="AlphaFoldDB" id="A0A6J6UHC9"/>
<gene>
    <name evidence="8" type="ORF">UFOPK2809_01335</name>
</gene>
<evidence type="ECO:0000256" key="4">
    <source>
        <dbReference type="ARBA" id="ARBA00022989"/>
    </source>
</evidence>
<evidence type="ECO:0000256" key="3">
    <source>
        <dbReference type="ARBA" id="ARBA00022692"/>
    </source>
</evidence>
<keyword evidence="3 6" id="KW-0812">Transmembrane</keyword>
<proteinExistence type="predicted"/>
<feature type="transmembrane region" description="Helical" evidence="6">
    <location>
        <begin position="203"/>
        <end position="224"/>
    </location>
</feature>
<comment type="subcellular location">
    <subcellularLocation>
        <location evidence="1">Cell membrane</location>
        <topology evidence="1">Multi-pass membrane protein</topology>
    </subcellularLocation>
</comment>
<protein>
    <submittedName>
        <fullName evidence="8">Unannotated protein</fullName>
    </submittedName>
</protein>
<sequence>MREHLKLVTLGAAKIQVRTVSWIPSIRGAVVVTLCISWCIYTGITPYAIPLAVGALFVGLADVDQVFGQRWRTMLTATFWVTISALLGGLASNFGVFQVLLVAVVGAICGYVGVAGRRSALIGLLSVVAYVIFSGAPENNLTALLTGGLVAIGGLIQTAATVVPTAIRAPRVFRVPHQSDHNFRKLRENLNTKNDFFRHGARLALALAIAMSAFLYLGWPHGYWIPMTVAWISLPDQNGTATRVIARVAGSIAGVLITYAVIEGLHLQTYATAIFIGFGGLIMLAFVRANYAIAVGGITIFAISLMSLVGDPVAEVSVIRLLSTLIAGVIVIGASFLWPAVRNEDEPAH</sequence>
<feature type="transmembrane region" description="Helical" evidence="6">
    <location>
        <begin position="292"/>
        <end position="309"/>
    </location>
</feature>
<organism evidence="8">
    <name type="scientific">freshwater metagenome</name>
    <dbReference type="NCBI Taxonomy" id="449393"/>
    <lineage>
        <taxon>unclassified sequences</taxon>
        <taxon>metagenomes</taxon>
        <taxon>ecological metagenomes</taxon>
    </lineage>
</organism>
<feature type="transmembrane region" description="Helical" evidence="6">
    <location>
        <begin position="244"/>
        <end position="262"/>
    </location>
</feature>
<evidence type="ECO:0000256" key="5">
    <source>
        <dbReference type="ARBA" id="ARBA00023136"/>
    </source>
</evidence>
<dbReference type="Pfam" id="PF13515">
    <property type="entry name" value="FUSC_2"/>
    <property type="match status" value="1"/>
</dbReference>
<keyword evidence="2" id="KW-1003">Cell membrane</keyword>
<evidence type="ECO:0000313" key="8">
    <source>
        <dbReference type="EMBL" id="CAB4759331.1"/>
    </source>
</evidence>
<dbReference type="EMBL" id="CAEZZA010000224">
    <property type="protein sequence ID" value="CAB4759331.1"/>
    <property type="molecule type" value="Genomic_DNA"/>
</dbReference>
<evidence type="ECO:0000256" key="6">
    <source>
        <dbReference type="SAM" id="Phobius"/>
    </source>
</evidence>
<evidence type="ECO:0000256" key="2">
    <source>
        <dbReference type="ARBA" id="ARBA00022475"/>
    </source>
</evidence>
<feature type="transmembrane region" description="Helical" evidence="6">
    <location>
        <begin position="97"/>
        <end position="114"/>
    </location>
</feature>
<feature type="transmembrane region" description="Helical" evidence="6">
    <location>
        <begin position="269"/>
        <end position="286"/>
    </location>
</feature>
<keyword evidence="5 6" id="KW-0472">Membrane</keyword>